<keyword evidence="11" id="KW-0694">RNA-binding</keyword>
<dbReference type="InterPro" id="IPR039637">
    <property type="entry name" value="CNOT7/CNOT8/Pop2"/>
</dbReference>
<feature type="transmembrane region" description="Helical" evidence="15">
    <location>
        <begin position="49"/>
        <end position="65"/>
    </location>
</feature>
<evidence type="ECO:0000256" key="13">
    <source>
        <dbReference type="ARBA" id="ARBA00023163"/>
    </source>
</evidence>
<keyword evidence="13" id="KW-0804">Transcription</keyword>
<dbReference type="GO" id="GO:0046872">
    <property type="term" value="F:metal ion binding"/>
    <property type="evidence" value="ECO:0007669"/>
    <property type="project" value="UniProtKB-KW"/>
</dbReference>
<keyword evidence="6" id="KW-0963">Cytoplasm</keyword>
<comment type="catalytic activity">
    <reaction evidence="1">
        <text>Exonucleolytic cleavage of poly(A) to 5'-AMP.</text>
        <dbReference type="EC" id="3.1.13.4"/>
    </reaction>
</comment>
<keyword evidence="10" id="KW-0269">Exonuclease</keyword>
<evidence type="ECO:0000256" key="8">
    <source>
        <dbReference type="ARBA" id="ARBA00022723"/>
    </source>
</evidence>
<evidence type="ECO:0000256" key="3">
    <source>
        <dbReference type="ARBA" id="ARBA00004496"/>
    </source>
</evidence>
<dbReference type="GO" id="GO:0030014">
    <property type="term" value="C:CCR4-NOT complex"/>
    <property type="evidence" value="ECO:0007669"/>
    <property type="project" value="InterPro"/>
</dbReference>
<dbReference type="PANTHER" id="PTHR10797">
    <property type="entry name" value="CCR4-NOT TRANSCRIPTION COMPLEX SUBUNIT"/>
    <property type="match status" value="1"/>
</dbReference>
<dbReference type="GO" id="GO:0005634">
    <property type="term" value="C:nucleus"/>
    <property type="evidence" value="ECO:0007669"/>
    <property type="project" value="UniProtKB-SubCell"/>
</dbReference>
<keyword evidence="9" id="KW-0378">Hydrolase</keyword>
<evidence type="ECO:0000256" key="9">
    <source>
        <dbReference type="ARBA" id="ARBA00022801"/>
    </source>
</evidence>
<dbReference type="Pfam" id="PF04857">
    <property type="entry name" value="CAF1"/>
    <property type="match status" value="1"/>
</dbReference>
<evidence type="ECO:0000256" key="11">
    <source>
        <dbReference type="ARBA" id="ARBA00022884"/>
    </source>
</evidence>
<keyword evidence="7" id="KW-0540">Nuclease</keyword>
<dbReference type="AlphaFoldDB" id="A0A0F7SLE0"/>
<keyword evidence="8" id="KW-0479">Metal-binding</keyword>
<evidence type="ECO:0000256" key="4">
    <source>
        <dbReference type="ARBA" id="ARBA00008372"/>
    </source>
</evidence>
<keyword evidence="15" id="KW-0812">Transmembrane</keyword>
<evidence type="ECO:0000256" key="12">
    <source>
        <dbReference type="ARBA" id="ARBA00023015"/>
    </source>
</evidence>
<dbReference type="InterPro" id="IPR006941">
    <property type="entry name" value="RNase_CAF1"/>
</dbReference>
<dbReference type="SUPFAM" id="SSF53098">
    <property type="entry name" value="Ribonuclease H-like"/>
    <property type="match status" value="1"/>
</dbReference>
<evidence type="ECO:0000256" key="1">
    <source>
        <dbReference type="ARBA" id="ARBA00001663"/>
    </source>
</evidence>
<keyword evidence="12" id="KW-0805">Transcription regulation</keyword>
<dbReference type="InterPro" id="IPR012337">
    <property type="entry name" value="RNaseH-like_sf"/>
</dbReference>
<comment type="subcellular location">
    <subcellularLocation>
        <location evidence="3">Cytoplasm</location>
    </subcellularLocation>
    <subcellularLocation>
        <location evidence="2">Nucleus</location>
    </subcellularLocation>
</comment>
<proteinExistence type="inferred from homology"/>
<evidence type="ECO:0000256" key="5">
    <source>
        <dbReference type="ARBA" id="ARBA00012161"/>
    </source>
</evidence>
<dbReference type="GO" id="GO:0003723">
    <property type="term" value="F:RNA binding"/>
    <property type="evidence" value="ECO:0007669"/>
    <property type="project" value="UniProtKB-KW"/>
</dbReference>
<sequence>MVSRIREVWADNLEVELVALRNAIDSFPVVSITENVGEKKNITKKQNRLTGVSFMGWACLIGLLYNRDTEFPGIIARPMGNFKTGADYHYQTMRCNVDLLKLIQLGVTLSDEDGNLPDACTWQFNFKFSLSEDMYAPDSIELLEKSGIEFKLHEERGIDVEYLGELLTTSGLVLFEDVKWISFHSGYDFGYLIKILTSLPLPATEEGFLEVLERWFPNIYDIKHIMRSCKTLKGGLQDVADSLQVTRIGTQHQAGSDSLLTAATFFKMRKVFFEDKIEDEFYRNFLYGFGNARQREYNGTPRFLPALTTA</sequence>
<organism evidence="16">
    <name type="scientific">Phaffia rhodozyma</name>
    <name type="common">Yeast</name>
    <name type="synonym">Xanthophyllomyces dendrorhous</name>
    <dbReference type="NCBI Taxonomy" id="264483"/>
    <lineage>
        <taxon>Eukaryota</taxon>
        <taxon>Fungi</taxon>
        <taxon>Dikarya</taxon>
        <taxon>Basidiomycota</taxon>
        <taxon>Agaricomycotina</taxon>
        <taxon>Tremellomycetes</taxon>
        <taxon>Cystofilobasidiales</taxon>
        <taxon>Mrakiaceae</taxon>
        <taxon>Phaffia</taxon>
    </lineage>
</organism>
<dbReference type="Gene3D" id="3.30.420.10">
    <property type="entry name" value="Ribonuclease H-like superfamily/Ribonuclease H"/>
    <property type="match status" value="1"/>
</dbReference>
<dbReference type="EMBL" id="LN483345">
    <property type="protein sequence ID" value="CDZ98508.1"/>
    <property type="molecule type" value="Genomic_DNA"/>
</dbReference>
<evidence type="ECO:0000256" key="2">
    <source>
        <dbReference type="ARBA" id="ARBA00004123"/>
    </source>
</evidence>
<comment type="similarity">
    <text evidence="4">Belongs to the CAF1 family.</text>
</comment>
<dbReference type="GO" id="GO:0004535">
    <property type="term" value="F:poly(A)-specific ribonuclease activity"/>
    <property type="evidence" value="ECO:0007669"/>
    <property type="project" value="UniProtKB-EC"/>
</dbReference>
<dbReference type="EC" id="3.1.13.4" evidence="5"/>
<evidence type="ECO:0000256" key="7">
    <source>
        <dbReference type="ARBA" id="ARBA00022722"/>
    </source>
</evidence>
<dbReference type="InterPro" id="IPR036397">
    <property type="entry name" value="RNaseH_sf"/>
</dbReference>
<keyword evidence="15" id="KW-1133">Transmembrane helix</keyword>
<evidence type="ECO:0000256" key="14">
    <source>
        <dbReference type="ARBA" id="ARBA00023242"/>
    </source>
</evidence>
<dbReference type="GO" id="GO:0005737">
    <property type="term" value="C:cytoplasm"/>
    <property type="evidence" value="ECO:0007669"/>
    <property type="project" value="UniProtKB-SubCell"/>
</dbReference>
<name>A0A0F7SLE0_PHARH</name>
<reference evidence="16" key="1">
    <citation type="submission" date="2014-08" db="EMBL/GenBank/DDBJ databases">
        <authorList>
            <person name="Sharma Rahul"/>
            <person name="Thines Marco"/>
        </authorList>
    </citation>
    <scope>NUCLEOTIDE SEQUENCE</scope>
</reference>
<evidence type="ECO:0000256" key="15">
    <source>
        <dbReference type="SAM" id="Phobius"/>
    </source>
</evidence>
<evidence type="ECO:0000256" key="6">
    <source>
        <dbReference type="ARBA" id="ARBA00022490"/>
    </source>
</evidence>
<evidence type="ECO:0000256" key="10">
    <source>
        <dbReference type="ARBA" id="ARBA00022839"/>
    </source>
</evidence>
<evidence type="ECO:0000313" key="16">
    <source>
        <dbReference type="EMBL" id="CDZ98508.1"/>
    </source>
</evidence>
<keyword evidence="14" id="KW-0539">Nucleus</keyword>
<accession>A0A0F7SLE0</accession>
<protein>
    <recommendedName>
        <fullName evidence="5">poly(A)-specific ribonuclease</fullName>
        <ecNumber evidence="5">3.1.13.4</ecNumber>
    </recommendedName>
</protein>
<keyword evidence="15" id="KW-0472">Membrane</keyword>